<evidence type="ECO:0000313" key="2">
    <source>
        <dbReference type="EMBL" id="QNT35656.1"/>
    </source>
</evidence>
<protein>
    <recommendedName>
        <fullName evidence="1">Helicase/UvrB N-terminal domain-containing protein</fullName>
    </recommendedName>
</protein>
<reference evidence="2" key="1">
    <citation type="submission" date="2020-07" db="EMBL/GenBank/DDBJ databases">
        <title>Unique genomic features of the anaerobic methanotrophic archaea.</title>
        <authorList>
            <person name="Chadwick G.L."/>
            <person name="Skennerton C.T."/>
            <person name="Laso-Perez R."/>
            <person name="Leu A.O."/>
            <person name="Speth D.R."/>
            <person name="Yu H."/>
            <person name="Morgan-Lang C."/>
            <person name="Hatzenpichler R."/>
            <person name="Goudeau D."/>
            <person name="Malmstrom R."/>
            <person name="Brazelton W.J."/>
            <person name="Woyke T."/>
            <person name="Hallam S.J."/>
            <person name="Tyson G.W."/>
            <person name="Wegener G."/>
            <person name="Boetius A."/>
            <person name="Orphan V."/>
        </authorList>
    </citation>
    <scope>NUCLEOTIDE SEQUENCE</scope>
</reference>
<evidence type="ECO:0000259" key="1">
    <source>
        <dbReference type="Pfam" id="PF04851"/>
    </source>
</evidence>
<dbReference type="GO" id="GO:0003677">
    <property type="term" value="F:DNA binding"/>
    <property type="evidence" value="ECO:0007669"/>
    <property type="project" value="InterPro"/>
</dbReference>
<feature type="domain" description="Helicase/UvrB N-terminal" evidence="1">
    <location>
        <begin position="139"/>
        <end position="288"/>
    </location>
</feature>
<proteinExistence type="predicted"/>
<dbReference type="AlphaFoldDB" id="A0A7H1KNZ2"/>
<gene>
    <name evidence="2" type="ORF">GNCGGNMO_00018</name>
</gene>
<dbReference type="EMBL" id="MT776528">
    <property type="protein sequence ID" value="QNT35656.1"/>
    <property type="molecule type" value="Genomic_DNA"/>
</dbReference>
<dbReference type="Pfam" id="PF04851">
    <property type="entry name" value="ResIII"/>
    <property type="match status" value="1"/>
</dbReference>
<sequence length="547" mass="62670">MARLDERLVLNTSMNRLFGMKNFKGFQDLLKEKDVDEGFDEEGRSFVFNALCSQTDIDPRVKSKLEEYDSNIKSYVDHISTKQETPIRLKYFQYLSVLFTEIFLDRYFGDKVALENDLNKSVETLMEQSPDYISPFSDDDLRKLAFWMATGSGKTFLLHINYLQFLRYNRGPHHIKLDNILLIPPTESLSNQHIAELQKSNIPCDLFQSQSIGYFSQFADPNIVKVIDIHKLTDKKKGQGVTVDIEGFGSKNLVFVDEGHKGSSGERWRYFRDDLASEGFTFEYSATFGQAVAAATKGTANDLLHKYGKSIIFDYSHRYFYEDGYGKEYSIFNLRNVKEFSEPTKQMLMLANLLTLYEQKHILDDFKATEDSATMIAPYKIEDPLWVFVGSKVQNTKNQSDILEVVRFLNRVLSDKNWAVENISKIFRGTSGLEDENGSDLFSPTYPEQRLSYLRGNGFQPEGVYEDLLKRIFQSERSAPLHLINIKDAAGEIALRCGSDGEFFGVIDIGDDKKFLKYVDGEKTDIRIDEDEISGSLFNSINQKNSA</sequence>
<dbReference type="InterPro" id="IPR027417">
    <property type="entry name" value="P-loop_NTPase"/>
</dbReference>
<organism evidence="2">
    <name type="scientific">uncultured Methanosarcinales archaeon</name>
    <dbReference type="NCBI Taxonomy" id="183757"/>
    <lineage>
        <taxon>Archaea</taxon>
        <taxon>Methanobacteriati</taxon>
        <taxon>Methanobacteriota</taxon>
        <taxon>Stenosarchaea group</taxon>
        <taxon>Methanomicrobia</taxon>
        <taxon>Methanosarcinales</taxon>
        <taxon>environmental samples</taxon>
    </lineage>
</organism>
<dbReference type="Gene3D" id="3.40.50.300">
    <property type="entry name" value="P-loop containing nucleotide triphosphate hydrolases"/>
    <property type="match status" value="1"/>
</dbReference>
<dbReference type="GO" id="GO:0005524">
    <property type="term" value="F:ATP binding"/>
    <property type="evidence" value="ECO:0007669"/>
    <property type="project" value="InterPro"/>
</dbReference>
<dbReference type="InterPro" id="IPR006935">
    <property type="entry name" value="Helicase/UvrB_N"/>
</dbReference>
<dbReference type="SUPFAM" id="SSF52540">
    <property type="entry name" value="P-loop containing nucleoside triphosphate hydrolases"/>
    <property type="match status" value="1"/>
</dbReference>
<dbReference type="GO" id="GO:0016787">
    <property type="term" value="F:hydrolase activity"/>
    <property type="evidence" value="ECO:0007669"/>
    <property type="project" value="InterPro"/>
</dbReference>
<accession>A0A7H1KNZ2</accession>
<name>A0A7H1KNZ2_9EURY</name>